<evidence type="ECO:0000256" key="1">
    <source>
        <dbReference type="SAM" id="SignalP"/>
    </source>
</evidence>
<feature type="chain" id="PRO_5015949616" description="Pherophorin domain-containing protein" evidence="1">
    <location>
        <begin position="21"/>
        <end position="273"/>
    </location>
</feature>
<dbReference type="EMBL" id="BDRX01000031">
    <property type="protein sequence ID" value="GBF92331.1"/>
    <property type="molecule type" value="Genomic_DNA"/>
</dbReference>
<keyword evidence="1" id="KW-0732">Signal</keyword>
<dbReference type="Proteomes" id="UP000247498">
    <property type="component" value="Unassembled WGS sequence"/>
</dbReference>
<protein>
    <recommendedName>
        <fullName evidence="4">Pherophorin domain-containing protein</fullName>
    </recommendedName>
</protein>
<keyword evidence="3" id="KW-1185">Reference proteome</keyword>
<accession>A0A2V0NXH3</accession>
<feature type="signal peptide" evidence="1">
    <location>
        <begin position="1"/>
        <end position="20"/>
    </location>
</feature>
<proteinExistence type="predicted"/>
<evidence type="ECO:0008006" key="4">
    <source>
        <dbReference type="Google" id="ProtNLM"/>
    </source>
</evidence>
<reference evidence="2 3" key="1">
    <citation type="journal article" date="2018" name="Sci. Rep.">
        <title>Raphidocelis subcapitata (=Pseudokirchneriella subcapitata) provides an insight into genome evolution and environmental adaptations in the Sphaeropleales.</title>
        <authorList>
            <person name="Suzuki S."/>
            <person name="Yamaguchi H."/>
            <person name="Nakajima N."/>
            <person name="Kawachi M."/>
        </authorList>
    </citation>
    <scope>NUCLEOTIDE SEQUENCE [LARGE SCALE GENOMIC DNA]</scope>
    <source>
        <strain evidence="2 3">NIES-35</strain>
    </source>
</reference>
<name>A0A2V0NXH3_9CHLO</name>
<comment type="caution">
    <text evidence="2">The sequence shown here is derived from an EMBL/GenBank/DDBJ whole genome shotgun (WGS) entry which is preliminary data.</text>
</comment>
<gene>
    <name evidence="2" type="ORF">Rsub_05533</name>
</gene>
<sequence>MRRLALIVVLAAALAATAAARPLGIADGGDASADEAPSLLPFDDDPIYAAALPEVANGLMQLDTCNSSPRGPRGPRGNRLPSMSLAMAEGVCNITARVIGGDGSGLELSFPCESSPSARSAPRLSGATLNLWASLGAGAGAGSCTVTTLSPPVQYKLTPRGFFYGYELNKMRCRLTDSSETLAALGSGDGLATSAGRDRASAAQGLWLVPDRPSPVQGGDAAFDTTAQWCRLVVAAGGRAYASKRGFSCSLQEDPEARLGAGRCFGSPAHFSM</sequence>
<dbReference type="AlphaFoldDB" id="A0A2V0NXH3"/>
<evidence type="ECO:0000313" key="3">
    <source>
        <dbReference type="Proteomes" id="UP000247498"/>
    </source>
</evidence>
<organism evidence="2 3">
    <name type="scientific">Raphidocelis subcapitata</name>
    <dbReference type="NCBI Taxonomy" id="307507"/>
    <lineage>
        <taxon>Eukaryota</taxon>
        <taxon>Viridiplantae</taxon>
        <taxon>Chlorophyta</taxon>
        <taxon>core chlorophytes</taxon>
        <taxon>Chlorophyceae</taxon>
        <taxon>CS clade</taxon>
        <taxon>Sphaeropleales</taxon>
        <taxon>Selenastraceae</taxon>
        <taxon>Raphidocelis</taxon>
    </lineage>
</organism>
<dbReference type="InParanoid" id="A0A2V0NXH3"/>
<evidence type="ECO:0000313" key="2">
    <source>
        <dbReference type="EMBL" id="GBF92331.1"/>
    </source>
</evidence>